<dbReference type="EMBL" id="BTGD01000001">
    <property type="protein sequence ID" value="GMM53567.1"/>
    <property type="molecule type" value="Genomic_DNA"/>
</dbReference>
<feature type="region of interest" description="Disordered" evidence="2">
    <location>
        <begin position="285"/>
        <end position="334"/>
    </location>
</feature>
<feature type="coiled-coil region" evidence="1">
    <location>
        <begin position="234"/>
        <end position="278"/>
    </location>
</feature>
<organism evidence="3 4">
    <name type="scientific">Maudiozyma humilis</name>
    <name type="common">Sour dough yeast</name>
    <name type="synonym">Kazachstania humilis</name>
    <dbReference type="NCBI Taxonomy" id="51915"/>
    <lineage>
        <taxon>Eukaryota</taxon>
        <taxon>Fungi</taxon>
        <taxon>Dikarya</taxon>
        <taxon>Ascomycota</taxon>
        <taxon>Saccharomycotina</taxon>
        <taxon>Saccharomycetes</taxon>
        <taxon>Saccharomycetales</taxon>
        <taxon>Saccharomycetaceae</taxon>
        <taxon>Maudiozyma</taxon>
    </lineage>
</organism>
<feature type="compositionally biased region" description="Basic and acidic residues" evidence="2">
    <location>
        <begin position="305"/>
        <end position="319"/>
    </location>
</feature>
<evidence type="ECO:0000313" key="3">
    <source>
        <dbReference type="EMBL" id="GMM53567.1"/>
    </source>
</evidence>
<reference evidence="3 4" key="1">
    <citation type="journal article" date="2023" name="Elife">
        <title>Identification of key yeast species and microbe-microbe interactions impacting larval growth of Drosophila in the wild.</title>
        <authorList>
            <person name="Mure A."/>
            <person name="Sugiura Y."/>
            <person name="Maeda R."/>
            <person name="Honda K."/>
            <person name="Sakurai N."/>
            <person name="Takahashi Y."/>
            <person name="Watada M."/>
            <person name="Katoh T."/>
            <person name="Gotoh A."/>
            <person name="Gotoh Y."/>
            <person name="Taniguchi I."/>
            <person name="Nakamura K."/>
            <person name="Hayashi T."/>
            <person name="Katayama T."/>
            <person name="Uemura T."/>
            <person name="Hattori Y."/>
        </authorList>
    </citation>
    <scope>NUCLEOTIDE SEQUENCE [LARGE SCALE GENOMIC DNA]</scope>
    <source>
        <strain evidence="3 4">KH-74</strain>
    </source>
</reference>
<evidence type="ECO:0000256" key="1">
    <source>
        <dbReference type="SAM" id="Coils"/>
    </source>
</evidence>
<proteinExistence type="predicted"/>
<feature type="compositionally biased region" description="Basic and acidic residues" evidence="2">
    <location>
        <begin position="143"/>
        <end position="153"/>
    </location>
</feature>
<feature type="coiled-coil region" evidence="1">
    <location>
        <begin position="71"/>
        <end position="119"/>
    </location>
</feature>
<feature type="region of interest" description="Disordered" evidence="2">
    <location>
        <begin position="1"/>
        <end position="34"/>
    </location>
</feature>
<sequence>MNISPTPRRYTSRGSNSRNGLFDNNDRYQYSDPVKGNNAGRAGLYGAKEDVFLVPDYKKSSETWESLSQANIRLKRDTARLEDRVETLQRQNQEFREKLWKYTEKSDRLQQELDRLMKRQPERSFSVDRGMAPDTLNIPRSRARSDSNGDMYREYPVEGRRTKFATSGPEVTMFQKQQAQKIEELTASVAHLTRIISESKEYTPVQAAPVQASTPAPVPAQTSVLNPPSDNDILVRESMELEALERQVQQVQERLNIKEANEQRKASLKQTLSELLKQIDKPAAPTYTAGGIKKQYGQQDENFPEEARVRSKTKDRFKTIDPATVFGTPTSEFP</sequence>
<keyword evidence="4" id="KW-1185">Reference proteome</keyword>
<evidence type="ECO:0000256" key="2">
    <source>
        <dbReference type="SAM" id="MobiDB-lite"/>
    </source>
</evidence>
<feature type="region of interest" description="Disordered" evidence="2">
    <location>
        <begin position="127"/>
        <end position="153"/>
    </location>
</feature>
<protein>
    <submittedName>
        <fullName evidence="3">Spc42 protein</fullName>
    </submittedName>
</protein>
<dbReference type="Proteomes" id="UP001377567">
    <property type="component" value="Unassembled WGS sequence"/>
</dbReference>
<accession>A0AAV5RQN1</accession>
<evidence type="ECO:0000313" key="4">
    <source>
        <dbReference type="Proteomes" id="UP001377567"/>
    </source>
</evidence>
<dbReference type="AlphaFoldDB" id="A0AAV5RQN1"/>
<gene>
    <name evidence="3" type="ORF">DAKH74_001830</name>
</gene>
<name>A0AAV5RQN1_MAUHU</name>
<comment type="caution">
    <text evidence="3">The sequence shown here is derived from an EMBL/GenBank/DDBJ whole genome shotgun (WGS) entry which is preliminary data.</text>
</comment>
<keyword evidence="1" id="KW-0175">Coiled coil</keyword>